<organism evidence="1 2">
    <name type="scientific">Phanerochaete sordida</name>
    <dbReference type="NCBI Taxonomy" id="48140"/>
    <lineage>
        <taxon>Eukaryota</taxon>
        <taxon>Fungi</taxon>
        <taxon>Dikarya</taxon>
        <taxon>Basidiomycota</taxon>
        <taxon>Agaricomycotina</taxon>
        <taxon>Agaricomycetes</taxon>
        <taxon>Polyporales</taxon>
        <taxon>Phanerochaetaceae</taxon>
        <taxon>Phanerochaete</taxon>
    </lineage>
</organism>
<reference evidence="1 2" key="1">
    <citation type="submission" date="2021-08" db="EMBL/GenBank/DDBJ databases">
        <title>Draft Genome Sequence of Phanerochaete sordida strain YK-624.</title>
        <authorList>
            <person name="Mori T."/>
            <person name="Dohra H."/>
            <person name="Suzuki T."/>
            <person name="Kawagishi H."/>
            <person name="Hirai H."/>
        </authorList>
    </citation>
    <scope>NUCLEOTIDE SEQUENCE [LARGE SCALE GENOMIC DNA]</scope>
    <source>
        <strain evidence="1 2">YK-624</strain>
    </source>
</reference>
<gene>
    <name evidence="1" type="ORF">PsYK624_146380</name>
</gene>
<name>A0A9P3GNY0_9APHY</name>
<accession>A0A9P3GNY0</accession>
<dbReference type="Gene3D" id="3.80.10.10">
    <property type="entry name" value="Ribonuclease Inhibitor"/>
    <property type="match status" value="1"/>
</dbReference>
<sequence length="378" mass="42132">MSFRCAPPASVITRIAELAKEDPDNDGAKALSRTSRECEWAARPARMMNTTIYVEKASPPLSVVTTWMSTNPAHRALVRHLTISERGLTLRPRPYDDSDISPAEILALCATFEDLRELTLNGLNITEHTPLSVPAPFGPQSTRVLSIIGSHADTTMHAVASVATRLPGLNTLQLDGYGGEVMNVDLETISDILGRVALPLEALRVRRCTVDQVTAVNLILRSAVGTLRHLSIELWATPDPHYEIVGFVAINLLPLEQLRELDIFVPLRVDHGWYDIAAHAYPVLRMIRHAPPTIVDTHVVFWNRMDTVDAFIQALSTFPISSLCAYLRRIPTMQKLSVRAGGSDVSPMLRDLRWMRVQRLSKAWRGALRTYGHFLELI</sequence>
<dbReference type="Proteomes" id="UP000703269">
    <property type="component" value="Unassembled WGS sequence"/>
</dbReference>
<dbReference type="EMBL" id="BPQB01000087">
    <property type="protein sequence ID" value="GJE98408.1"/>
    <property type="molecule type" value="Genomic_DNA"/>
</dbReference>
<proteinExistence type="predicted"/>
<evidence type="ECO:0000313" key="1">
    <source>
        <dbReference type="EMBL" id="GJE98408.1"/>
    </source>
</evidence>
<keyword evidence="2" id="KW-1185">Reference proteome</keyword>
<evidence type="ECO:0000313" key="2">
    <source>
        <dbReference type="Proteomes" id="UP000703269"/>
    </source>
</evidence>
<dbReference type="InterPro" id="IPR032675">
    <property type="entry name" value="LRR_dom_sf"/>
</dbReference>
<protein>
    <submittedName>
        <fullName evidence="1">Uncharacterized protein</fullName>
    </submittedName>
</protein>
<dbReference type="AlphaFoldDB" id="A0A9P3GNY0"/>
<comment type="caution">
    <text evidence="1">The sequence shown here is derived from an EMBL/GenBank/DDBJ whole genome shotgun (WGS) entry which is preliminary data.</text>
</comment>